<feature type="region of interest" description="Disordered" evidence="1">
    <location>
        <begin position="1"/>
        <end position="191"/>
    </location>
</feature>
<organism evidence="2">
    <name type="scientific">uncultured Solirubrobacteraceae bacterium</name>
    <dbReference type="NCBI Taxonomy" id="1162706"/>
    <lineage>
        <taxon>Bacteria</taxon>
        <taxon>Bacillati</taxon>
        <taxon>Actinomycetota</taxon>
        <taxon>Thermoleophilia</taxon>
        <taxon>Solirubrobacterales</taxon>
        <taxon>Solirubrobacteraceae</taxon>
        <taxon>environmental samples</taxon>
    </lineage>
</organism>
<dbReference type="EMBL" id="CADCVQ010000083">
    <property type="protein sequence ID" value="CAA9501878.1"/>
    <property type="molecule type" value="Genomic_DNA"/>
</dbReference>
<feature type="compositionally biased region" description="Basic and acidic residues" evidence="1">
    <location>
        <begin position="21"/>
        <end position="31"/>
    </location>
</feature>
<feature type="non-terminal residue" evidence="2">
    <location>
        <position position="191"/>
    </location>
</feature>
<name>A0A6J4SKV7_9ACTN</name>
<dbReference type="GO" id="GO:0004525">
    <property type="term" value="F:ribonuclease III activity"/>
    <property type="evidence" value="ECO:0007669"/>
    <property type="project" value="UniProtKB-EC"/>
</dbReference>
<feature type="compositionally biased region" description="Basic and acidic residues" evidence="1">
    <location>
        <begin position="146"/>
        <end position="176"/>
    </location>
</feature>
<feature type="compositionally biased region" description="Basic and acidic residues" evidence="1">
    <location>
        <begin position="49"/>
        <end position="70"/>
    </location>
</feature>
<dbReference type="AlphaFoldDB" id="A0A6J4SKV7"/>
<reference evidence="2" key="1">
    <citation type="submission" date="2020-02" db="EMBL/GenBank/DDBJ databases">
        <authorList>
            <person name="Meier V. D."/>
        </authorList>
    </citation>
    <scope>NUCLEOTIDE SEQUENCE</scope>
    <source>
        <strain evidence="2">AVDCRST_MAG67</strain>
    </source>
</reference>
<protein>
    <submittedName>
        <fullName evidence="2">Ribonuclease III</fullName>
        <ecNumber evidence="2">3.1.26.3</ecNumber>
    </submittedName>
</protein>
<dbReference type="EC" id="3.1.26.3" evidence="2"/>
<keyword evidence="2" id="KW-0378">Hydrolase</keyword>
<accession>A0A6J4SKV7</accession>
<evidence type="ECO:0000313" key="2">
    <source>
        <dbReference type="EMBL" id="CAA9501878.1"/>
    </source>
</evidence>
<feature type="non-terminal residue" evidence="2">
    <location>
        <position position="1"/>
    </location>
</feature>
<proteinExistence type="predicted"/>
<gene>
    <name evidence="2" type="ORF">AVDCRST_MAG67-1940</name>
</gene>
<sequence>AQPRGDVAPVPAPGGRALRRGTPDEDPRAERLGGVMPRGRRAPRGARQAARDGAGRDRPERRLARGDRARAGLRHRGGDRRLLSAHGLRAHGGRGRGGLRARDQQRTGQPRGFQVHAAGAPGAPRGDGRVHDRLGGGAAARAHLSGHREGRRGADRPRRGPLEEARRAGGRPDRAGDTAPAGADPPRRRGL</sequence>
<evidence type="ECO:0000256" key="1">
    <source>
        <dbReference type="SAM" id="MobiDB-lite"/>
    </source>
</evidence>
<feature type="compositionally biased region" description="Basic residues" evidence="1">
    <location>
        <begin position="88"/>
        <end position="99"/>
    </location>
</feature>